<proteinExistence type="predicted"/>
<sequence length="209" mass="22938">MSLIKKQMNSSDISTQTILVLEPCDIAWFGIQQMAQTSVENHITLVRISDTATLADAVSQYQADTLLLTNIGRGTDTLALLQQLTAIAGYDKKIHITAYLCSTVSYLKDLLLGFGVNAVFSMPADPEAFLHSIMLRKEKEKVSVLSPQERYIAQALLTGLSVGDVAQLSGRDVRTISTQKKSVMNKLHMINPGELQVLGGRMMAREILI</sequence>
<name>A0ABS1IMV4_9GAMM</name>
<evidence type="ECO:0000313" key="3">
    <source>
        <dbReference type="EMBL" id="MBK5143075.1"/>
    </source>
</evidence>
<comment type="caution">
    <text evidence="3">The sequence shown here is derived from an EMBL/GenBank/DDBJ whole genome shotgun (WGS) entry which is preliminary data.</text>
</comment>
<evidence type="ECO:0000256" key="1">
    <source>
        <dbReference type="ARBA" id="ARBA00023125"/>
    </source>
</evidence>
<keyword evidence="4" id="KW-1185">Reference proteome</keyword>
<evidence type="ECO:0000313" key="4">
    <source>
        <dbReference type="Proteomes" id="UP001296921"/>
    </source>
</evidence>
<dbReference type="Proteomes" id="UP001296921">
    <property type="component" value="Unassembled WGS sequence"/>
</dbReference>
<dbReference type="RefSeq" id="WP_218468194.1">
    <property type="nucleotide sequence ID" value="NZ_JADRCR010000002.1"/>
</dbReference>
<organism evidence="3 4">
    <name type="scientific">Limnobaculum allomyrinae</name>
    <dbReference type="NCBI Taxonomy" id="2791986"/>
    <lineage>
        <taxon>Bacteria</taxon>
        <taxon>Pseudomonadati</taxon>
        <taxon>Pseudomonadota</taxon>
        <taxon>Gammaproteobacteria</taxon>
        <taxon>Enterobacterales</taxon>
        <taxon>Budviciaceae</taxon>
        <taxon>Limnobaculum</taxon>
    </lineage>
</organism>
<gene>
    <name evidence="3" type="ORF">I2494_04985</name>
</gene>
<dbReference type="InterPro" id="IPR000792">
    <property type="entry name" value="Tscrpt_reg_LuxR_C"/>
</dbReference>
<accession>A0ABS1IMV4</accession>
<keyword evidence="1" id="KW-0238">DNA-binding</keyword>
<dbReference type="SMART" id="SM00421">
    <property type="entry name" value="HTH_LUXR"/>
    <property type="match status" value="1"/>
</dbReference>
<dbReference type="EMBL" id="JADRCR010000002">
    <property type="protein sequence ID" value="MBK5143075.1"/>
    <property type="molecule type" value="Genomic_DNA"/>
</dbReference>
<reference evidence="3 4" key="1">
    <citation type="submission" date="2020-11" db="EMBL/GenBank/DDBJ databases">
        <title>Insectihabitans protaetiae gen. nov. sp. nov. and Insectihabitans allomyrinae sp. nov., isolated from larvae of Protaetia brevitarsis seulensis and Allomyrina dichotoma, respectively.</title>
        <authorList>
            <person name="Lee S.D."/>
            <person name="Byeon Y.-S."/>
            <person name="Kim S.-M."/>
            <person name="Yang H.L."/>
            <person name="Kim I.S."/>
        </authorList>
    </citation>
    <scope>NUCLEOTIDE SEQUENCE [LARGE SCALE GENOMIC DNA]</scope>
    <source>
        <strain evidence="3 4">BWR-B9</strain>
    </source>
</reference>
<evidence type="ECO:0000259" key="2">
    <source>
        <dbReference type="SMART" id="SM00421"/>
    </source>
</evidence>
<protein>
    <submittedName>
        <fullName evidence="3">Response regulator transcription factor</fullName>
    </submittedName>
</protein>
<feature type="domain" description="HTH luxR-type" evidence="2">
    <location>
        <begin position="142"/>
        <end position="199"/>
    </location>
</feature>